<organism evidence="1 2">
    <name type="scientific">Dictyobacter formicarum</name>
    <dbReference type="NCBI Taxonomy" id="2778368"/>
    <lineage>
        <taxon>Bacteria</taxon>
        <taxon>Bacillati</taxon>
        <taxon>Chloroflexota</taxon>
        <taxon>Ktedonobacteria</taxon>
        <taxon>Ktedonobacterales</taxon>
        <taxon>Dictyobacteraceae</taxon>
        <taxon>Dictyobacter</taxon>
    </lineage>
</organism>
<evidence type="ECO:0000313" key="1">
    <source>
        <dbReference type="EMBL" id="GHO85154.1"/>
    </source>
</evidence>
<evidence type="ECO:0000313" key="2">
    <source>
        <dbReference type="Proteomes" id="UP000635565"/>
    </source>
</evidence>
<sequence length="74" mass="8733">MPFEAMITTYHRQLEAETRKQLPFALLHQVLDALELQAWLLVWPDYLMDASPQWLDSLFNRIDLLASRLHLAVQ</sequence>
<comment type="caution">
    <text evidence="1">The sequence shown here is derived from an EMBL/GenBank/DDBJ whole genome shotgun (WGS) entry which is preliminary data.</text>
</comment>
<proteinExistence type="predicted"/>
<reference evidence="1 2" key="1">
    <citation type="journal article" date="2021" name="Int. J. Syst. Evol. Microbiol.">
        <title>Reticulibacter mediterranei gen. nov., sp. nov., within the new family Reticulibacteraceae fam. nov., and Ktedonospora formicarum gen. nov., sp. nov., Ktedonobacter robiniae sp. nov., Dictyobacter formicarum sp. nov. and Dictyobacter arantiisoli sp. nov., belonging to the class Ktedonobacteria.</title>
        <authorList>
            <person name="Yabe S."/>
            <person name="Zheng Y."/>
            <person name="Wang C.M."/>
            <person name="Sakai Y."/>
            <person name="Abe K."/>
            <person name="Yokota A."/>
            <person name="Donadio S."/>
            <person name="Cavaletti L."/>
            <person name="Monciardini P."/>
        </authorList>
    </citation>
    <scope>NUCLEOTIDE SEQUENCE [LARGE SCALE GENOMIC DNA]</scope>
    <source>
        <strain evidence="1 2">SOSP1-9</strain>
    </source>
</reference>
<name>A0ABQ3VG43_9CHLR</name>
<keyword evidence="2" id="KW-1185">Reference proteome</keyword>
<accession>A0ABQ3VG43</accession>
<gene>
    <name evidence="1" type="ORF">KSZ_31600</name>
</gene>
<protein>
    <submittedName>
        <fullName evidence="1">Uncharacterized protein</fullName>
    </submittedName>
</protein>
<dbReference type="EMBL" id="BNJJ01000008">
    <property type="protein sequence ID" value="GHO85154.1"/>
    <property type="molecule type" value="Genomic_DNA"/>
</dbReference>
<dbReference type="Proteomes" id="UP000635565">
    <property type="component" value="Unassembled WGS sequence"/>
</dbReference>
<dbReference type="RefSeq" id="WP_201362818.1">
    <property type="nucleotide sequence ID" value="NZ_BNJJ01000008.1"/>
</dbReference>